<dbReference type="Proteomes" id="UP000789860">
    <property type="component" value="Unassembled WGS sequence"/>
</dbReference>
<comment type="caution">
    <text evidence="1">The sequence shown here is derived from an EMBL/GenBank/DDBJ whole genome shotgun (WGS) entry which is preliminary data.</text>
</comment>
<protein>
    <submittedName>
        <fullName evidence="1">8943_t:CDS:1</fullName>
    </submittedName>
</protein>
<sequence>YEKPIDTTTPEEIKNEIMHNLHIVSWLVLNQHFFKLDEDPVILAHRFLEDSQND</sequence>
<evidence type="ECO:0000313" key="1">
    <source>
        <dbReference type="EMBL" id="CAG8600884.1"/>
    </source>
</evidence>
<evidence type="ECO:0000313" key="2">
    <source>
        <dbReference type="Proteomes" id="UP000789860"/>
    </source>
</evidence>
<organism evidence="1 2">
    <name type="scientific">Scutellospora calospora</name>
    <dbReference type="NCBI Taxonomy" id="85575"/>
    <lineage>
        <taxon>Eukaryota</taxon>
        <taxon>Fungi</taxon>
        <taxon>Fungi incertae sedis</taxon>
        <taxon>Mucoromycota</taxon>
        <taxon>Glomeromycotina</taxon>
        <taxon>Glomeromycetes</taxon>
        <taxon>Diversisporales</taxon>
        <taxon>Gigasporaceae</taxon>
        <taxon>Scutellospora</taxon>
    </lineage>
</organism>
<feature type="non-terminal residue" evidence="1">
    <location>
        <position position="54"/>
    </location>
</feature>
<accession>A0ACA9MML5</accession>
<name>A0ACA9MML5_9GLOM</name>
<keyword evidence="2" id="KW-1185">Reference proteome</keyword>
<feature type="non-terminal residue" evidence="1">
    <location>
        <position position="1"/>
    </location>
</feature>
<dbReference type="EMBL" id="CAJVPM010014390">
    <property type="protein sequence ID" value="CAG8600884.1"/>
    <property type="molecule type" value="Genomic_DNA"/>
</dbReference>
<proteinExistence type="predicted"/>
<gene>
    <name evidence="1" type="ORF">SCALOS_LOCUS6921</name>
</gene>
<reference evidence="1" key="1">
    <citation type="submission" date="2021-06" db="EMBL/GenBank/DDBJ databases">
        <authorList>
            <person name="Kallberg Y."/>
            <person name="Tangrot J."/>
            <person name="Rosling A."/>
        </authorList>
    </citation>
    <scope>NUCLEOTIDE SEQUENCE</scope>
    <source>
        <strain evidence="1">AU212A</strain>
    </source>
</reference>